<protein>
    <recommendedName>
        <fullName evidence="1">F-box domain-containing protein</fullName>
    </recommendedName>
</protein>
<dbReference type="OrthoDB" id="3226575at2759"/>
<dbReference type="SUPFAM" id="SSF52047">
    <property type="entry name" value="RNI-like"/>
    <property type="match status" value="1"/>
</dbReference>
<organism evidence="2 3">
    <name type="scientific">Russula ochroleuca</name>
    <dbReference type="NCBI Taxonomy" id="152965"/>
    <lineage>
        <taxon>Eukaryota</taxon>
        <taxon>Fungi</taxon>
        <taxon>Dikarya</taxon>
        <taxon>Basidiomycota</taxon>
        <taxon>Agaricomycotina</taxon>
        <taxon>Agaricomycetes</taxon>
        <taxon>Russulales</taxon>
        <taxon>Russulaceae</taxon>
        <taxon>Russula</taxon>
    </lineage>
</organism>
<dbReference type="InterPro" id="IPR036047">
    <property type="entry name" value="F-box-like_dom_sf"/>
</dbReference>
<proteinExistence type="predicted"/>
<feature type="domain" description="F-box" evidence="1">
    <location>
        <begin position="97"/>
        <end position="152"/>
    </location>
</feature>
<keyword evidence="3" id="KW-1185">Reference proteome</keyword>
<dbReference type="EMBL" id="WHVB01000006">
    <property type="protein sequence ID" value="KAF8482015.1"/>
    <property type="molecule type" value="Genomic_DNA"/>
</dbReference>
<dbReference type="Proteomes" id="UP000759537">
    <property type="component" value="Unassembled WGS sequence"/>
</dbReference>
<dbReference type="SUPFAM" id="SSF81383">
    <property type="entry name" value="F-box domain"/>
    <property type="match status" value="1"/>
</dbReference>
<comment type="caution">
    <text evidence="2">The sequence shown here is derived from an EMBL/GenBank/DDBJ whole genome shotgun (WGS) entry which is preliminary data.</text>
</comment>
<name>A0A9P5MYZ4_9AGAM</name>
<dbReference type="Gene3D" id="1.20.1280.50">
    <property type="match status" value="1"/>
</dbReference>
<dbReference type="Pfam" id="PF12937">
    <property type="entry name" value="F-box-like"/>
    <property type="match status" value="1"/>
</dbReference>
<sequence>MNTHMTPLPPAPTIRRPAPTWEQFEQRLILEVVRNQPEPRAHNHEELLANRRQAAELRARISKYQRSLQRPVDQSHVKALSEAICRLKVLVWRMFPFNDLPVEIVANIFRYAVWSTTSSPDGILLRFRLTWVCRRWRHIAVHDPTLWNTIWFKDVKVGYQRSELYFERAGAATLDLRIEDDDKSRLDPDQPMTGKDMNRILDILMTKSDQIRMLVVVVELWPPILVLLDRLHRSSRSLRQLERIEIHRTGRPYRWDGPGYRLSDYKHALSLCDGYTQGINHICLNGLHLDWDKSCLTNLTSLDLRRMPPDLGPSLERFRYMLESSPNLRKLSLDGAGPIATTSLAMRSYPPVFLPRLESLILGDVLVAYAIYYARIIHAPNVREMTLLNLGGEDHTPLFNVLTGKFPELLMLTLHRMNIRMSAENGRTMVQWFLSIPKIKFMRVAATMADMLGLFNVDGRLHIRHDIPLNLTPEYRAAILNNGSFIILCPELEAIEVEHVNIGSVVNFVHGRKNLGVPLRKLFIQHNWLESMEDPEKEVIKELNDEPDFINVSVPMKVTPVEESIWKQVRGG</sequence>
<reference evidence="2" key="2">
    <citation type="journal article" date="2020" name="Nat. Commun.">
        <title>Large-scale genome sequencing of mycorrhizal fungi provides insights into the early evolution of symbiotic traits.</title>
        <authorList>
            <person name="Miyauchi S."/>
            <person name="Kiss E."/>
            <person name="Kuo A."/>
            <person name="Drula E."/>
            <person name="Kohler A."/>
            <person name="Sanchez-Garcia M."/>
            <person name="Morin E."/>
            <person name="Andreopoulos B."/>
            <person name="Barry K.W."/>
            <person name="Bonito G."/>
            <person name="Buee M."/>
            <person name="Carver A."/>
            <person name="Chen C."/>
            <person name="Cichocki N."/>
            <person name="Clum A."/>
            <person name="Culley D."/>
            <person name="Crous P.W."/>
            <person name="Fauchery L."/>
            <person name="Girlanda M."/>
            <person name="Hayes R.D."/>
            <person name="Keri Z."/>
            <person name="LaButti K."/>
            <person name="Lipzen A."/>
            <person name="Lombard V."/>
            <person name="Magnuson J."/>
            <person name="Maillard F."/>
            <person name="Murat C."/>
            <person name="Nolan M."/>
            <person name="Ohm R.A."/>
            <person name="Pangilinan J."/>
            <person name="Pereira M.F."/>
            <person name="Perotto S."/>
            <person name="Peter M."/>
            <person name="Pfister S."/>
            <person name="Riley R."/>
            <person name="Sitrit Y."/>
            <person name="Stielow J.B."/>
            <person name="Szollosi G."/>
            <person name="Zifcakova L."/>
            <person name="Stursova M."/>
            <person name="Spatafora J.W."/>
            <person name="Tedersoo L."/>
            <person name="Vaario L.M."/>
            <person name="Yamada A."/>
            <person name="Yan M."/>
            <person name="Wang P."/>
            <person name="Xu J."/>
            <person name="Bruns T."/>
            <person name="Baldrian P."/>
            <person name="Vilgalys R."/>
            <person name="Dunand C."/>
            <person name="Henrissat B."/>
            <person name="Grigoriev I.V."/>
            <person name="Hibbett D."/>
            <person name="Nagy L.G."/>
            <person name="Martin F.M."/>
        </authorList>
    </citation>
    <scope>NUCLEOTIDE SEQUENCE</scope>
    <source>
        <strain evidence="2">Prilba</strain>
    </source>
</reference>
<dbReference type="AlphaFoldDB" id="A0A9P5MYZ4"/>
<evidence type="ECO:0000313" key="3">
    <source>
        <dbReference type="Proteomes" id="UP000759537"/>
    </source>
</evidence>
<reference evidence="2" key="1">
    <citation type="submission" date="2019-10" db="EMBL/GenBank/DDBJ databases">
        <authorList>
            <consortium name="DOE Joint Genome Institute"/>
            <person name="Kuo A."/>
            <person name="Miyauchi S."/>
            <person name="Kiss E."/>
            <person name="Drula E."/>
            <person name="Kohler A."/>
            <person name="Sanchez-Garcia M."/>
            <person name="Andreopoulos B."/>
            <person name="Barry K.W."/>
            <person name="Bonito G."/>
            <person name="Buee M."/>
            <person name="Carver A."/>
            <person name="Chen C."/>
            <person name="Cichocki N."/>
            <person name="Clum A."/>
            <person name="Culley D."/>
            <person name="Crous P.W."/>
            <person name="Fauchery L."/>
            <person name="Girlanda M."/>
            <person name="Hayes R."/>
            <person name="Keri Z."/>
            <person name="LaButti K."/>
            <person name="Lipzen A."/>
            <person name="Lombard V."/>
            <person name="Magnuson J."/>
            <person name="Maillard F."/>
            <person name="Morin E."/>
            <person name="Murat C."/>
            <person name="Nolan M."/>
            <person name="Ohm R."/>
            <person name="Pangilinan J."/>
            <person name="Pereira M."/>
            <person name="Perotto S."/>
            <person name="Peter M."/>
            <person name="Riley R."/>
            <person name="Sitrit Y."/>
            <person name="Stielow B."/>
            <person name="Szollosi G."/>
            <person name="Zifcakova L."/>
            <person name="Stursova M."/>
            <person name="Spatafora J.W."/>
            <person name="Tedersoo L."/>
            <person name="Vaario L.-M."/>
            <person name="Yamada A."/>
            <person name="Yan M."/>
            <person name="Wang P."/>
            <person name="Xu J."/>
            <person name="Bruns T."/>
            <person name="Baldrian P."/>
            <person name="Vilgalys R."/>
            <person name="Henrissat B."/>
            <person name="Grigoriev I.V."/>
            <person name="Hibbett D."/>
            <person name="Nagy L.G."/>
            <person name="Martin F.M."/>
        </authorList>
    </citation>
    <scope>NUCLEOTIDE SEQUENCE</scope>
    <source>
        <strain evidence="2">Prilba</strain>
    </source>
</reference>
<evidence type="ECO:0000313" key="2">
    <source>
        <dbReference type="EMBL" id="KAF8482015.1"/>
    </source>
</evidence>
<gene>
    <name evidence="2" type="ORF">DFH94DRAFT_417737</name>
</gene>
<evidence type="ECO:0000259" key="1">
    <source>
        <dbReference type="Pfam" id="PF12937"/>
    </source>
</evidence>
<accession>A0A9P5MYZ4</accession>
<dbReference type="InterPro" id="IPR001810">
    <property type="entry name" value="F-box_dom"/>
</dbReference>